<comment type="caution">
    <text evidence="1">The sequence shown here is derived from an EMBL/GenBank/DDBJ whole genome shotgun (WGS) entry which is preliminary data.</text>
</comment>
<dbReference type="SUPFAM" id="SSF55298">
    <property type="entry name" value="YjgF-like"/>
    <property type="match status" value="1"/>
</dbReference>
<dbReference type="InterPro" id="IPR035959">
    <property type="entry name" value="RutC-like_sf"/>
</dbReference>
<dbReference type="Proteomes" id="UP000253141">
    <property type="component" value="Unassembled WGS sequence"/>
</dbReference>
<proteinExistence type="predicted"/>
<dbReference type="GO" id="GO:0005829">
    <property type="term" value="C:cytosol"/>
    <property type="evidence" value="ECO:0007669"/>
    <property type="project" value="TreeGrafter"/>
</dbReference>
<dbReference type="InterPro" id="IPR006175">
    <property type="entry name" value="YjgF/YER057c/UK114"/>
</dbReference>
<dbReference type="Gene3D" id="3.30.1330.40">
    <property type="entry name" value="RutC-like"/>
    <property type="match status" value="1"/>
</dbReference>
<dbReference type="Pfam" id="PF01042">
    <property type="entry name" value="Ribonuc_L-PSP"/>
    <property type="match status" value="1"/>
</dbReference>
<accession>A0A369IA85</accession>
<reference evidence="1 2" key="1">
    <citation type="submission" date="2018-07" db="EMBL/GenBank/DDBJ databases">
        <title>Genome analysis of Runella aurantiaca.</title>
        <authorList>
            <person name="Yang X."/>
        </authorList>
    </citation>
    <scope>NUCLEOTIDE SEQUENCE [LARGE SCALE GENOMIC DNA]</scope>
    <source>
        <strain evidence="1 2">YX9</strain>
    </source>
</reference>
<evidence type="ECO:0000313" key="2">
    <source>
        <dbReference type="Proteomes" id="UP000253141"/>
    </source>
</evidence>
<dbReference type="PANTHER" id="PTHR11803:SF39">
    <property type="entry name" value="2-IMINOBUTANOATE_2-IMINOPROPANOATE DEAMINASE"/>
    <property type="match status" value="1"/>
</dbReference>
<keyword evidence="2" id="KW-1185">Reference proteome</keyword>
<dbReference type="EMBL" id="QPIW01000010">
    <property type="protein sequence ID" value="RDB05387.1"/>
    <property type="molecule type" value="Genomic_DNA"/>
</dbReference>
<sequence length="132" mass="14172">MSKKIEIKHPDKAANTGAYSAGVLVGEWLFISGQGPLDLATGEVIHGTIEEETLLTLSHIQKVVEAAGGTIDDIVKCTTHLEDINDFDRYDAAYASFFKGVKPARTTVQSVLSDGIKIEIDAIAIISKENGK</sequence>
<dbReference type="OrthoDB" id="9803101at2"/>
<dbReference type="RefSeq" id="WP_114461768.1">
    <property type="nucleotide sequence ID" value="NZ_QPIW01000010.1"/>
</dbReference>
<dbReference type="AlphaFoldDB" id="A0A369IA85"/>
<organism evidence="1 2">
    <name type="scientific">Runella aurantiaca</name>
    <dbReference type="NCBI Taxonomy" id="2282308"/>
    <lineage>
        <taxon>Bacteria</taxon>
        <taxon>Pseudomonadati</taxon>
        <taxon>Bacteroidota</taxon>
        <taxon>Cytophagia</taxon>
        <taxon>Cytophagales</taxon>
        <taxon>Spirosomataceae</taxon>
        <taxon>Runella</taxon>
    </lineage>
</organism>
<protein>
    <submittedName>
        <fullName evidence="1">RidA family protein</fullName>
    </submittedName>
</protein>
<dbReference type="PANTHER" id="PTHR11803">
    <property type="entry name" value="2-IMINOBUTANOATE/2-IMINOPROPANOATE DEAMINASE RIDA"/>
    <property type="match status" value="1"/>
</dbReference>
<name>A0A369IA85_9BACT</name>
<gene>
    <name evidence="1" type="ORF">DVG78_14480</name>
</gene>
<dbReference type="CDD" id="cd00448">
    <property type="entry name" value="YjgF_YER057c_UK114_family"/>
    <property type="match status" value="1"/>
</dbReference>
<evidence type="ECO:0000313" key="1">
    <source>
        <dbReference type="EMBL" id="RDB05387.1"/>
    </source>
</evidence>
<dbReference type="GO" id="GO:0019239">
    <property type="term" value="F:deaminase activity"/>
    <property type="evidence" value="ECO:0007669"/>
    <property type="project" value="TreeGrafter"/>
</dbReference>